<evidence type="ECO:0000313" key="3">
    <source>
        <dbReference type="Proteomes" id="UP001163046"/>
    </source>
</evidence>
<dbReference type="Proteomes" id="UP001163046">
    <property type="component" value="Unassembled WGS sequence"/>
</dbReference>
<sequence>MDMRRVLGQHGLGEMNENGERLADLCALKQQEIQNISAGRESEKRCRRCLRSPPSRYTSQAETKEELDRNSTPNATGMTPDA</sequence>
<dbReference type="AlphaFoldDB" id="A0A9W9YAM1"/>
<feature type="compositionally biased region" description="Polar residues" evidence="1">
    <location>
        <begin position="70"/>
        <end position="82"/>
    </location>
</feature>
<feature type="region of interest" description="Disordered" evidence="1">
    <location>
        <begin position="38"/>
        <end position="82"/>
    </location>
</feature>
<protein>
    <submittedName>
        <fullName evidence="2">Uncharacterized protein</fullName>
    </submittedName>
</protein>
<evidence type="ECO:0000256" key="1">
    <source>
        <dbReference type="SAM" id="MobiDB-lite"/>
    </source>
</evidence>
<organism evidence="2 3">
    <name type="scientific">Desmophyllum pertusum</name>
    <dbReference type="NCBI Taxonomy" id="174260"/>
    <lineage>
        <taxon>Eukaryota</taxon>
        <taxon>Metazoa</taxon>
        <taxon>Cnidaria</taxon>
        <taxon>Anthozoa</taxon>
        <taxon>Hexacorallia</taxon>
        <taxon>Scleractinia</taxon>
        <taxon>Caryophylliina</taxon>
        <taxon>Caryophylliidae</taxon>
        <taxon>Desmophyllum</taxon>
    </lineage>
</organism>
<name>A0A9W9YAM1_9CNID</name>
<proteinExistence type="predicted"/>
<reference evidence="2" key="1">
    <citation type="submission" date="2023-01" db="EMBL/GenBank/DDBJ databases">
        <title>Genome assembly of the deep-sea coral Lophelia pertusa.</title>
        <authorList>
            <person name="Herrera S."/>
            <person name="Cordes E."/>
        </authorList>
    </citation>
    <scope>NUCLEOTIDE SEQUENCE</scope>
    <source>
        <strain evidence="2">USNM1676648</strain>
        <tissue evidence="2">Polyp</tissue>
    </source>
</reference>
<gene>
    <name evidence="2" type="ORF">OS493_022775</name>
</gene>
<accession>A0A9W9YAM1</accession>
<keyword evidence="3" id="KW-1185">Reference proteome</keyword>
<evidence type="ECO:0000313" key="2">
    <source>
        <dbReference type="EMBL" id="KAJ7330251.1"/>
    </source>
</evidence>
<comment type="caution">
    <text evidence="2">The sequence shown here is derived from an EMBL/GenBank/DDBJ whole genome shotgun (WGS) entry which is preliminary data.</text>
</comment>
<dbReference type="OrthoDB" id="5990281at2759"/>
<dbReference type="EMBL" id="MU827793">
    <property type="protein sequence ID" value="KAJ7330251.1"/>
    <property type="molecule type" value="Genomic_DNA"/>
</dbReference>